<evidence type="ECO:0000313" key="1">
    <source>
        <dbReference type="EMBL" id="KAL0099484.1"/>
    </source>
</evidence>
<name>A0AAW2EAU2_9HYME</name>
<comment type="caution">
    <text evidence="1">The sequence shown here is derived from an EMBL/GenBank/DDBJ whole genome shotgun (WGS) entry which is preliminary data.</text>
</comment>
<dbReference type="AlphaFoldDB" id="A0AAW2EAU2"/>
<accession>A0AAW2EAU2</accession>
<dbReference type="EMBL" id="JADYXP020000028">
    <property type="protein sequence ID" value="KAL0099484.1"/>
    <property type="molecule type" value="Genomic_DNA"/>
</dbReference>
<organism evidence="1 2">
    <name type="scientific">Cardiocondyla obscurior</name>
    <dbReference type="NCBI Taxonomy" id="286306"/>
    <lineage>
        <taxon>Eukaryota</taxon>
        <taxon>Metazoa</taxon>
        <taxon>Ecdysozoa</taxon>
        <taxon>Arthropoda</taxon>
        <taxon>Hexapoda</taxon>
        <taxon>Insecta</taxon>
        <taxon>Pterygota</taxon>
        <taxon>Neoptera</taxon>
        <taxon>Endopterygota</taxon>
        <taxon>Hymenoptera</taxon>
        <taxon>Apocrita</taxon>
        <taxon>Aculeata</taxon>
        <taxon>Formicoidea</taxon>
        <taxon>Formicidae</taxon>
        <taxon>Myrmicinae</taxon>
        <taxon>Cardiocondyla</taxon>
    </lineage>
</organism>
<reference evidence="1 2" key="1">
    <citation type="submission" date="2023-03" db="EMBL/GenBank/DDBJ databases">
        <title>High recombination rates correlate with genetic variation in Cardiocondyla obscurior ants.</title>
        <authorList>
            <person name="Errbii M."/>
        </authorList>
    </citation>
    <scope>NUCLEOTIDE SEQUENCE [LARGE SCALE GENOMIC DNA]</scope>
    <source>
        <strain evidence="1">Alpha-2009</strain>
        <tissue evidence="1">Whole body</tissue>
    </source>
</reference>
<evidence type="ECO:0000313" key="2">
    <source>
        <dbReference type="Proteomes" id="UP001430953"/>
    </source>
</evidence>
<keyword evidence="2" id="KW-1185">Reference proteome</keyword>
<sequence>MDQLKHSVRRLNRVLDQFPIGAISLDDSQPIEEKIQEAKKSLMRLNARWLILKAKHKQYIDAGQSHRANDDEAEEDMQSVISNTLINTKAIKLCLHSTTILSILNDKEGDEEDQKKLYTYMKKLFLLNDNVIAIQKTIEEESQVQLNLSFDCQKALFDYKNFLKEQEQLQSEKMQKTYPEIAKNKDKVEIMIRKINIMKKLIRNFVATSSNMIEDEPILLQSLEKHRELISVETIMKLSHINEERE</sequence>
<protein>
    <submittedName>
        <fullName evidence="1">Uncharacterized protein</fullName>
    </submittedName>
</protein>
<dbReference type="Proteomes" id="UP001430953">
    <property type="component" value="Unassembled WGS sequence"/>
</dbReference>
<proteinExistence type="predicted"/>
<gene>
    <name evidence="1" type="ORF">PUN28_020185</name>
</gene>